<dbReference type="GO" id="GO:0005524">
    <property type="term" value="F:ATP binding"/>
    <property type="evidence" value="ECO:0007669"/>
    <property type="project" value="UniProtKB-KW"/>
</dbReference>
<dbReference type="InterPro" id="IPR029063">
    <property type="entry name" value="SAM-dependent_MTases_sf"/>
</dbReference>
<feature type="compositionally biased region" description="Low complexity" evidence="6">
    <location>
        <begin position="1476"/>
        <end position="1497"/>
    </location>
</feature>
<feature type="compositionally biased region" description="Basic and acidic residues" evidence="6">
    <location>
        <begin position="1601"/>
        <end position="1619"/>
    </location>
</feature>
<dbReference type="SUPFAM" id="SSF53335">
    <property type="entry name" value="S-adenosyl-L-methionine-dependent methyltransferases"/>
    <property type="match status" value="1"/>
</dbReference>
<sequence length="2205" mass="246324">MAKEKLSKSRQQGQKSIASFFGSKKKAAEDTDIASESAHDTQNEDPEDGDSVADGPSSDVDMDASNVSNKKPTKSAAPDASDLPPISDIPSIFDDLVSRIPEIKEVAEHVHGRKLRIATMCSGTESPLLALELIQKSILEQHGMNFDIEHVFSCEIEPFKQAYIERNFHPPLLFRDVCELGDGDAHTAYGSLAPVPGDVDILVAGTSCVDYSNLNTQTQDIDANGESGRTFRGMMSWVTQHRPPLVILENVCSAPWERVKEYFEKNGYSAEYSRVDTKAYYIPHTRTRVYLIAVNKKDSKIPKVWRDWVVSKLKRPASSTLDAFLLPSDDPRIHQARQKLVQESYGALDRKTGRTDWGRCESRHQRARLEESLGAKRPLTSWDEGGFCKLPDFAWNDWGVGQVERVWDLMDISLLRSATKGVDPSYKTQVWNLSQNVDRTIGSNKVGICPCLTPSMIPYITNRGGPMVGLEALSMQGLPVEKLLLTRESEDQLADLAGNAMSTTVVGACILAALVSGKKLLKAGNDAQTYEAKYGCPGAEDETELMDIDTSTPSKLPESRVVGEEDLLKKPLDLSITQRSSFSNLLDSAEKSERLCACEGRIDMTTRPLFRCQDCGSSFCKKCGGRPEHNPEPIDTIQHPRVHPSDFSKMLKSTLPMCLTVTNVSALLLDELRQKAKVTISQDCWSNWNAAVLRATGSELRFVELKRQEIWSAIYQSPTGTLELSLHPQQPEWRLYAVPEANEPANADIRQILQSPVARFSCDGDLLTGSWHFALPCASTISINIRGMDELVPSWESRLGLVAEEFKNKLVYSKLQITVPQSSVQKLDRDISGIYSLLDKCGTANGGLHRKDETDENLPPLFLLFDPHRTNDSEDCFVFSISTRRLEYQESRPIVCKLDPTWRQSSKVEEQTVDCHLPCMWVPASPVGLKPSTGQDAVFGVPGKSLDIQLSNEACSHAHALLTCAVSLRGQAGPEWPKGQWADVDKIHERGTFKSLAWLLERIRHVDDNFSSWQQIDCSEHHFNCERCAPVAPQLRWVVQTNKKTVPVEDPVQAGEYERRLKSRPSPFVTQLKLAENGTGTVRVGINVPSLLHRAASRLPTKNRSAKIALSWRLDTNFTPAANLNVPKFVILSNKLDKEHSQPPNFVIDLRKEQLRSLEWMIRQESKDALPFVEEEISEAILDPLGWRAEGRAQRPVFVKGGVLADQVGYGKTAITLGLIDCTSKIVASEFKKRTKIPGKIPVQGTLIIVPPHLTRQWDSEVKKFTKKHFKVFVISSVADLNRTKIEDVQEADIIVVASNIFKSNVYLDNLQALAGAGELPAKEGRHFNAQLEKSLDSLKKQVDLLQEEGSLAVLNEIKASRKRVDDELLAATALATSKRLKGKSYREAATALENNREKKKMETLKETRPSKPTPSGLIMEVVIPKHPSVKSNRTSPASSQAADEDELEGNGTRKRKRRATVNRRVIDISDDGEGSASDATSKAASSMKSSRTSASSSKKKRRIVKRGSPSSDYNGSSSEDEDSDVEMVSDFEDEEIPVKKSSKAKGKAKAIPKPKAQPRGKSSKDSEVSEDTGNDDDAMDVDDEPASKVGKKTTTKKRKNADGEERPQKKTKRADSDPWKLGSRAVQNEWTYMQAPPFEMFHFARVVVDEYTYLDGKIHSLVTNLTAERQWVLSGTPPIHDFAALKTIAAFLNIHLGVDDDGEGQSTEVKKRRREQTAVERFHSFREVHSFQWHAHRHTVGQKFLDQFVRQNIAEIDEIPWSAKIENIILPAAERAIYLELEHHLRSLDMTIKRGKKTESDRERRLAQSLGESKSAEEALLKRCSHFDLETSNENAMKACDVIVQERQKQLDECKAELLKAIKEGVKREKNLGNVGQESMFVEYVRISRTEGVDDQKSTDVVVELLDEAGAQMPKTKVKAQDIQLSEKTKALVWEHREKTHEIRRITKELVGRVRSLRYFSVVRDLQKQTDTPPQISCPGCNRESIPISEAAVLSSCGHKGCLTCVKSCAEKEECVYAALGQCKSAARVLNVIKADTLGIDDEERHGKGRHFGMKLEKVVDLIKRRLPKDERVLVFVQFPDLMKKVTEAFTEHEIKFLEIKGTANAKSKNLEQFQNNSKERVLLLNVMDESASGANLTSANHAIFLSPLLAPSQEIYTACETQAVGRLVRYGQTKHVTVWRFLTADTIDEEIYDQRKKALAHAA</sequence>
<dbReference type="GO" id="GO:0006281">
    <property type="term" value="P:DNA repair"/>
    <property type="evidence" value="ECO:0007669"/>
    <property type="project" value="TreeGrafter"/>
</dbReference>
<feature type="region of interest" description="Disordered" evidence="6">
    <location>
        <begin position="1"/>
        <end position="86"/>
    </location>
</feature>
<evidence type="ECO:0000256" key="1">
    <source>
        <dbReference type="ARBA" id="ARBA00022603"/>
    </source>
</evidence>
<keyword evidence="5" id="KW-0067">ATP-binding</keyword>
<dbReference type="InterPro" id="IPR049730">
    <property type="entry name" value="SNF2/RAD54-like_C"/>
</dbReference>
<evidence type="ECO:0000256" key="4">
    <source>
        <dbReference type="ARBA" id="ARBA00022801"/>
    </source>
</evidence>
<dbReference type="Gene3D" id="3.40.50.150">
    <property type="entry name" value="Vaccinia Virus protein VP39"/>
    <property type="match status" value="1"/>
</dbReference>
<gene>
    <name evidence="8" type="ORF">M413DRAFT_432032</name>
</gene>
<evidence type="ECO:0000313" key="9">
    <source>
        <dbReference type="Proteomes" id="UP000053424"/>
    </source>
</evidence>
<dbReference type="Gene3D" id="3.40.50.300">
    <property type="entry name" value="P-loop containing nucleotide triphosphate hydrolases"/>
    <property type="match status" value="1"/>
</dbReference>
<evidence type="ECO:0000256" key="3">
    <source>
        <dbReference type="ARBA" id="ARBA00022741"/>
    </source>
</evidence>
<accession>A0A0C3CLQ2</accession>
<feature type="compositionally biased region" description="Polar residues" evidence="6">
    <location>
        <begin position="1430"/>
        <end position="1442"/>
    </location>
</feature>
<feature type="compositionally biased region" description="Low complexity" evidence="6">
    <location>
        <begin position="1509"/>
        <end position="1518"/>
    </location>
</feature>
<organism evidence="8 9">
    <name type="scientific">Hebeloma cylindrosporum</name>
    <dbReference type="NCBI Taxonomy" id="76867"/>
    <lineage>
        <taxon>Eukaryota</taxon>
        <taxon>Fungi</taxon>
        <taxon>Dikarya</taxon>
        <taxon>Basidiomycota</taxon>
        <taxon>Agaricomycotina</taxon>
        <taxon>Agaricomycetes</taxon>
        <taxon>Agaricomycetidae</taxon>
        <taxon>Agaricales</taxon>
        <taxon>Agaricineae</taxon>
        <taxon>Hymenogastraceae</taxon>
        <taxon>Hebeloma</taxon>
    </lineage>
</organism>
<keyword evidence="9" id="KW-1185">Reference proteome</keyword>
<feature type="compositionally biased region" description="Basic residues" evidence="6">
    <location>
        <begin position="1453"/>
        <end position="1462"/>
    </location>
</feature>
<evidence type="ECO:0000313" key="8">
    <source>
        <dbReference type="EMBL" id="KIM44691.1"/>
    </source>
</evidence>
<reference evidence="9" key="2">
    <citation type="submission" date="2015-01" db="EMBL/GenBank/DDBJ databases">
        <title>Evolutionary Origins and Diversification of the Mycorrhizal Mutualists.</title>
        <authorList>
            <consortium name="DOE Joint Genome Institute"/>
            <consortium name="Mycorrhizal Genomics Consortium"/>
            <person name="Kohler A."/>
            <person name="Kuo A."/>
            <person name="Nagy L.G."/>
            <person name="Floudas D."/>
            <person name="Copeland A."/>
            <person name="Barry K.W."/>
            <person name="Cichocki N."/>
            <person name="Veneault-Fourrey C."/>
            <person name="LaButti K."/>
            <person name="Lindquist E.A."/>
            <person name="Lipzen A."/>
            <person name="Lundell T."/>
            <person name="Morin E."/>
            <person name="Murat C."/>
            <person name="Riley R."/>
            <person name="Ohm R."/>
            <person name="Sun H."/>
            <person name="Tunlid A."/>
            <person name="Henrissat B."/>
            <person name="Grigoriev I.V."/>
            <person name="Hibbett D.S."/>
            <person name="Martin F."/>
        </authorList>
    </citation>
    <scope>NUCLEOTIDE SEQUENCE [LARGE SCALE GENOMIC DNA]</scope>
    <source>
        <strain evidence="9">h7</strain>
    </source>
</reference>
<dbReference type="Pfam" id="PF00176">
    <property type="entry name" value="SNF2-rel_dom"/>
    <property type="match status" value="1"/>
</dbReference>
<dbReference type="Pfam" id="PF00145">
    <property type="entry name" value="DNA_methylase"/>
    <property type="match status" value="1"/>
</dbReference>
<evidence type="ECO:0000256" key="2">
    <source>
        <dbReference type="ARBA" id="ARBA00022679"/>
    </source>
</evidence>
<evidence type="ECO:0000256" key="5">
    <source>
        <dbReference type="ARBA" id="ARBA00022840"/>
    </source>
</evidence>
<dbReference type="GO" id="GO:0008094">
    <property type="term" value="F:ATP-dependent activity, acting on DNA"/>
    <property type="evidence" value="ECO:0007669"/>
    <property type="project" value="TreeGrafter"/>
</dbReference>
<dbReference type="InterPro" id="IPR038718">
    <property type="entry name" value="SNF2-like_sf"/>
</dbReference>
<dbReference type="InterPro" id="IPR027417">
    <property type="entry name" value="P-loop_NTPase"/>
</dbReference>
<feature type="compositionally biased region" description="Basic residues" evidence="6">
    <location>
        <begin position="1590"/>
        <end position="1600"/>
    </location>
</feature>
<dbReference type="CDD" id="cd18793">
    <property type="entry name" value="SF2_C_SNF"/>
    <property type="match status" value="1"/>
</dbReference>
<name>A0A0C3CLQ2_HEBCY</name>
<dbReference type="Pfam" id="PF00271">
    <property type="entry name" value="Helicase_C"/>
    <property type="match status" value="1"/>
</dbReference>
<protein>
    <recommendedName>
        <fullName evidence="7">Helicase ATP-binding domain-containing protein</fullName>
    </recommendedName>
</protein>
<dbReference type="InterPro" id="IPR014001">
    <property type="entry name" value="Helicase_ATP-bd"/>
</dbReference>
<dbReference type="PANTHER" id="PTHR45626">
    <property type="entry name" value="TRANSCRIPTION TERMINATION FACTOR 2-RELATED"/>
    <property type="match status" value="1"/>
</dbReference>
<reference evidence="8 9" key="1">
    <citation type="submission" date="2014-04" db="EMBL/GenBank/DDBJ databases">
        <authorList>
            <consortium name="DOE Joint Genome Institute"/>
            <person name="Kuo A."/>
            <person name="Gay G."/>
            <person name="Dore J."/>
            <person name="Kohler A."/>
            <person name="Nagy L.G."/>
            <person name="Floudas D."/>
            <person name="Copeland A."/>
            <person name="Barry K.W."/>
            <person name="Cichocki N."/>
            <person name="Veneault-Fourrey C."/>
            <person name="LaButti K."/>
            <person name="Lindquist E.A."/>
            <person name="Lipzen A."/>
            <person name="Lundell T."/>
            <person name="Morin E."/>
            <person name="Murat C."/>
            <person name="Sun H."/>
            <person name="Tunlid A."/>
            <person name="Henrissat B."/>
            <person name="Grigoriev I.V."/>
            <person name="Hibbett D.S."/>
            <person name="Martin F."/>
            <person name="Nordberg H.P."/>
            <person name="Cantor M.N."/>
            <person name="Hua S.X."/>
        </authorList>
    </citation>
    <scope>NUCLEOTIDE SEQUENCE [LARGE SCALE GENOMIC DNA]</scope>
    <source>
        <strain evidence="9">h7</strain>
    </source>
</reference>
<dbReference type="GO" id="GO:0005634">
    <property type="term" value="C:nucleus"/>
    <property type="evidence" value="ECO:0007669"/>
    <property type="project" value="TreeGrafter"/>
</dbReference>
<dbReference type="InterPro" id="IPR000330">
    <property type="entry name" value="SNF2_N"/>
</dbReference>
<keyword evidence="3" id="KW-0547">Nucleotide-binding</keyword>
<dbReference type="Gene3D" id="3.40.50.10810">
    <property type="entry name" value="Tandem AAA-ATPase domain"/>
    <property type="match status" value="1"/>
</dbReference>
<proteinExistence type="predicted"/>
<keyword evidence="4" id="KW-0378">Hydrolase</keyword>
<dbReference type="PANTHER" id="PTHR45626:SF26">
    <property type="entry name" value="FAMILY HELICASE, PUTATIVE (AFU_ORTHOLOGUE AFUA_2G09120)-RELATED"/>
    <property type="match status" value="1"/>
</dbReference>
<dbReference type="GO" id="GO:0008168">
    <property type="term" value="F:methyltransferase activity"/>
    <property type="evidence" value="ECO:0007669"/>
    <property type="project" value="UniProtKB-KW"/>
</dbReference>
<dbReference type="InterPro" id="IPR001650">
    <property type="entry name" value="Helicase_C-like"/>
</dbReference>
<dbReference type="GO" id="GO:0016787">
    <property type="term" value="F:hydrolase activity"/>
    <property type="evidence" value="ECO:0007669"/>
    <property type="project" value="UniProtKB-KW"/>
</dbReference>
<keyword evidence="1" id="KW-0489">Methyltransferase</keyword>
<dbReference type="EMBL" id="KN831773">
    <property type="protein sequence ID" value="KIM44691.1"/>
    <property type="molecule type" value="Genomic_DNA"/>
</dbReference>
<feature type="compositionally biased region" description="Acidic residues" evidence="6">
    <location>
        <begin position="1569"/>
        <end position="1585"/>
    </location>
</feature>
<dbReference type="InterPro" id="IPR001525">
    <property type="entry name" value="C5_MeTfrase"/>
</dbReference>
<dbReference type="STRING" id="686832.A0A0C3CLQ2"/>
<feature type="compositionally biased region" description="Basic residues" evidence="6">
    <location>
        <begin position="1541"/>
        <end position="1559"/>
    </location>
</feature>
<feature type="compositionally biased region" description="Basic and acidic residues" evidence="6">
    <location>
        <begin position="1395"/>
        <end position="1410"/>
    </location>
</feature>
<feature type="compositionally biased region" description="Acidic residues" evidence="6">
    <location>
        <begin position="1519"/>
        <end position="1536"/>
    </location>
</feature>
<keyword evidence="2" id="KW-0808">Transferase</keyword>
<dbReference type="OrthoDB" id="423221at2759"/>
<dbReference type="HOGENOM" id="CLU_000796_0_0_1"/>
<dbReference type="InterPro" id="IPR050628">
    <property type="entry name" value="SNF2_RAD54_helicase_TF"/>
</dbReference>
<evidence type="ECO:0000256" key="6">
    <source>
        <dbReference type="SAM" id="MobiDB-lite"/>
    </source>
</evidence>
<dbReference type="GO" id="GO:0032259">
    <property type="term" value="P:methylation"/>
    <property type="evidence" value="ECO:0007669"/>
    <property type="project" value="UniProtKB-KW"/>
</dbReference>
<dbReference type="Proteomes" id="UP000053424">
    <property type="component" value="Unassembled WGS sequence"/>
</dbReference>
<feature type="region of interest" description="Disordered" evidence="6">
    <location>
        <begin position="1395"/>
        <end position="1621"/>
    </location>
</feature>
<dbReference type="SMART" id="SM00487">
    <property type="entry name" value="DEXDc"/>
    <property type="match status" value="1"/>
</dbReference>
<feature type="domain" description="Helicase ATP-binding" evidence="7">
    <location>
        <begin position="1146"/>
        <end position="1718"/>
    </location>
</feature>
<evidence type="ECO:0000259" key="7">
    <source>
        <dbReference type="SMART" id="SM00487"/>
    </source>
</evidence>
<dbReference type="SUPFAM" id="SSF52540">
    <property type="entry name" value="P-loop containing nucleoside triphosphate hydrolases"/>
    <property type="match status" value="2"/>
</dbReference>